<reference evidence="3 4" key="1">
    <citation type="submission" date="2018-06" db="EMBL/GenBank/DDBJ databases">
        <authorList>
            <consortium name="Pathogen Informatics"/>
            <person name="Doyle S."/>
        </authorList>
    </citation>
    <scope>NUCLEOTIDE SEQUENCE [LARGE SCALE GENOMIC DNA]</scope>
    <source>
        <strain evidence="3 4">NCTC10684</strain>
    </source>
</reference>
<protein>
    <submittedName>
        <fullName evidence="3">Putative hydrolase</fullName>
    </submittedName>
</protein>
<evidence type="ECO:0000313" key="4">
    <source>
        <dbReference type="Proteomes" id="UP000254701"/>
    </source>
</evidence>
<dbReference type="Pfam" id="PF00857">
    <property type="entry name" value="Isochorismatase"/>
    <property type="match status" value="1"/>
</dbReference>
<evidence type="ECO:0000256" key="1">
    <source>
        <dbReference type="ARBA" id="ARBA00022801"/>
    </source>
</evidence>
<accession>A0A380WDJ1</accession>
<dbReference type="AlphaFoldDB" id="A0A380WDJ1"/>
<dbReference type="Gene3D" id="3.40.50.850">
    <property type="entry name" value="Isochorismatase-like"/>
    <property type="match status" value="1"/>
</dbReference>
<gene>
    <name evidence="3" type="ORF">NCTC10684_00191</name>
</gene>
<dbReference type="InterPro" id="IPR036380">
    <property type="entry name" value="Isochorismatase-like_sf"/>
</dbReference>
<feature type="domain" description="Isochorismatase-like" evidence="2">
    <location>
        <begin position="17"/>
        <end position="153"/>
    </location>
</feature>
<evidence type="ECO:0000259" key="2">
    <source>
        <dbReference type="Pfam" id="PF00857"/>
    </source>
</evidence>
<organism evidence="3 4">
    <name type="scientific">Aminobacter aminovorans</name>
    <name type="common">Chelatobacter heintzii</name>
    <dbReference type="NCBI Taxonomy" id="83263"/>
    <lineage>
        <taxon>Bacteria</taxon>
        <taxon>Pseudomonadati</taxon>
        <taxon>Pseudomonadota</taxon>
        <taxon>Alphaproteobacteria</taxon>
        <taxon>Hyphomicrobiales</taxon>
        <taxon>Phyllobacteriaceae</taxon>
        <taxon>Aminobacter</taxon>
    </lineage>
</organism>
<dbReference type="InterPro" id="IPR050272">
    <property type="entry name" value="Isochorismatase-like_hydrls"/>
</dbReference>
<dbReference type="SUPFAM" id="SSF52499">
    <property type="entry name" value="Isochorismatase-like hydrolases"/>
    <property type="match status" value="1"/>
</dbReference>
<dbReference type="Proteomes" id="UP000254701">
    <property type="component" value="Unassembled WGS sequence"/>
</dbReference>
<proteinExistence type="predicted"/>
<dbReference type="PANTHER" id="PTHR43540">
    <property type="entry name" value="PEROXYUREIDOACRYLATE/UREIDOACRYLATE AMIDOHYDROLASE-RELATED"/>
    <property type="match status" value="1"/>
</dbReference>
<dbReference type="GO" id="GO:0016787">
    <property type="term" value="F:hydrolase activity"/>
    <property type="evidence" value="ECO:0007669"/>
    <property type="project" value="UniProtKB-KW"/>
</dbReference>
<name>A0A380WDJ1_AMIAI</name>
<keyword evidence="1 3" id="KW-0378">Hydrolase</keyword>
<evidence type="ECO:0000313" key="3">
    <source>
        <dbReference type="EMBL" id="SUU87000.1"/>
    </source>
</evidence>
<sequence length="198" mass="20184">MVQATPRTDVDEAPTAAALVVVDVQNAFVSGVEAVPGHARLLAAVATLLKNARASGVPVIFIQNDGPVGAVDEPDTSGWQLHFSPLPGEHVVRKQVDDGFDGTDLNDLLVAAGVETVAICGMLSEMCLAATARTAMAIGYGVILPHDGHATNDVPPGPGGSEGVPAHLAARAAEWSLGDEVTIVASAGDVKFARHQAG</sequence>
<dbReference type="PANTHER" id="PTHR43540:SF1">
    <property type="entry name" value="ISOCHORISMATASE HYDROLASE"/>
    <property type="match status" value="1"/>
</dbReference>
<dbReference type="EMBL" id="UFSM01000001">
    <property type="protein sequence ID" value="SUU87000.1"/>
    <property type="molecule type" value="Genomic_DNA"/>
</dbReference>
<dbReference type="InterPro" id="IPR000868">
    <property type="entry name" value="Isochorismatase-like_dom"/>
</dbReference>